<dbReference type="InterPro" id="IPR029058">
    <property type="entry name" value="AB_hydrolase_fold"/>
</dbReference>
<gene>
    <name evidence="3" type="ORF">ACFQKB_16840</name>
</gene>
<evidence type="ECO:0000313" key="3">
    <source>
        <dbReference type="EMBL" id="MFC6881438.1"/>
    </source>
</evidence>
<dbReference type="EC" id="3.4.-.-" evidence="3"/>
<dbReference type="PANTHER" id="PTHR22946">
    <property type="entry name" value="DIENELACTONE HYDROLASE DOMAIN-CONTAINING PROTEIN-RELATED"/>
    <property type="match status" value="1"/>
</dbReference>
<evidence type="ECO:0000256" key="1">
    <source>
        <dbReference type="ARBA" id="ARBA00008645"/>
    </source>
</evidence>
<protein>
    <submittedName>
        <fullName evidence="3">Alpha/beta hydrolase family protein</fullName>
        <ecNumber evidence="3">3.4.-.-</ecNumber>
    </submittedName>
</protein>
<dbReference type="PANTHER" id="PTHR22946:SF12">
    <property type="entry name" value="CONIDIAL PIGMENT BIOSYNTHESIS PROTEIN AYG1 (AFU_ORTHOLOGUE AFUA_2G17550)"/>
    <property type="match status" value="1"/>
</dbReference>
<reference evidence="4" key="1">
    <citation type="journal article" date="2019" name="Int. J. Syst. Evol. Microbiol.">
        <title>The Global Catalogue of Microorganisms (GCM) 10K type strain sequencing project: providing services to taxonomists for standard genome sequencing and annotation.</title>
        <authorList>
            <consortium name="The Broad Institute Genomics Platform"/>
            <consortium name="The Broad Institute Genome Sequencing Center for Infectious Disease"/>
            <person name="Wu L."/>
            <person name="Ma J."/>
        </authorList>
    </citation>
    <scope>NUCLEOTIDE SEQUENCE [LARGE SCALE GENOMIC DNA]</scope>
    <source>
        <strain evidence="4">JCM 3369</strain>
    </source>
</reference>
<dbReference type="SUPFAM" id="SSF53474">
    <property type="entry name" value="alpha/beta-Hydrolases"/>
    <property type="match status" value="1"/>
</dbReference>
<accession>A0ABW2CL60</accession>
<keyword evidence="4" id="KW-1185">Reference proteome</keyword>
<dbReference type="EMBL" id="JBHSXS010000008">
    <property type="protein sequence ID" value="MFC6881438.1"/>
    <property type="molecule type" value="Genomic_DNA"/>
</dbReference>
<dbReference type="Pfam" id="PF00326">
    <property type="entry name" value="Peptidase_S9"/>
    <property type="match status" value="1"/>
</dbReference>
<dbReference type="Gene3D" id="1.20.1440.110">
    <property type="entry name" value="acylaminoacyl peptidase"/>
    <property type="match status" value="1"/>
</dbReference>
<sequence length="381" mass="41239">MSAAPDWKAAAEAHKRAMPVQRLVGNGMDLADAGELYRLVDLGRPWDAVAEELGERDLARADAALAEGHTATARGWYLFASACFRVGQVPLADTEPRKRELYRKLIAAFGAAGALAVPVAEHLDVDTPAGVVSGWLLRPAGVRNPPAVVIVGGFDGWREEYHLGATYLLDRGIAAFLADGPGQGESRLFHGSRMTPDVAGAFGTVAESLRADGRLGDRVGIWGNSMGGFLAALAASADEAFAACCVNGGTVRPAEVLDRYPRFVEKVRPLLGIDDPERARAAMRRYRLTPERLARLRAPLLVLHGRPDRVFLIENARALYDAAGSSDKRWAEWPDGDHCVYNHSYEKHVLVADWFADRLSASTAHAPPPRPVASSNRVPKR</sequence>
<evidence type="ECO:0000313" key="4">
    <source>
        <dbReference type="Proteomes" id="UP001596380"/>
    </source>
</evidence>
<dbReference type="InterPro" id="IPR001375">
    <property type="entry name" value="Peptidase_S9_cat"/>
</dbReference>
<dbReference type="Proteomes" id="UP001596380">
    <property type="component" value="Unassembled WGS sequence"/>
</dbReference>
<dbReference type="GO" id="GO:0016787">
    <property type="term" value="F:hydrolase activity"/>
    <property type="evidence" value="ECO:0007669"/>
    <property type="project" value="UniProtKB-KW"/>
</dbReference>
<dbReference type="RefSeq" id="WP_160822852.1">
    <property type="nucleotide sequence ID" value="NZ_JBHSXE010000001.1"/>
</dbReference>
<keyword evidence="3" id="KW-0378">Hydrolase</keyword>
<name>A0ABW2CL60_9ACTN</name>
<evidence type="ECO:0000259" key="2">
    <source>
        <dbReference type="Pfam" id="PF00326"/>
    </source>
</evidence>
<feature type="domain" description="Peptidase S9 prolyl oligopeptidase catalytic" evidence="2">
    <location>
        <begin position="167"/>
        <end position="358"/>
    </location>
</feature>
<comment type="similarity">
    <text evidence="1">Belongs to the AB hydrolase superfamily.</text>
</comment>
<dbReference type="Gene3D" id="3.40.50.1820">
    <property type="entry name" value="alpha/beta hydrolase"/>
    <property type="match status" value="1"/>
</dbReference>
<organism evidence="3 4">
    <name type="scientific">Actinomadura yumaensis</name>
    <dbReference type="NCBI Taxonomy" id="111807"/>
    <lineage>
        <taxon>Bacteria</taxon>
        <taxon>Bacillati</taxon>
        <taxon>Actinomycetota</taxon>
        <taxon>Actinomycetes</taxon>
        <taxon>Streptosporangiales</taxon>
        <taxon>Thermomonosporaceae</taxon>
        <taxon>Actinomadura</taxon>
    </lineage>
</organism>
<proteinExistence type="inferred from homology"/>
<comment type="caution">
    <text evidence="3">The sequence shown here is derived from an EMBL/GenBank/DDBJ whole genome shotgun (WGS) entry which is preliminary data.</text>
</comment>
<dbReference type="InterPro" id="IPR050261">
    <property type="entry name" value="FrsA_esterase"/>
</dbReference>